<organism evidence="1 2">
    <name type="scientific">Planococcus antarcticus DSM 14505</name>
    <dbReference type="NCBI Taxonomy" id="1185653"/>
    <lineage>
        <taxon>Bacteria</taxon>
        <taxon>Bacillati</taxon>
        <taxon>Bacillota</taxon>
        <taxon>Bacilli</taxon>
        <taxon>Bacillales</taxon>
        <taxon>Caryophanaceae</taxon>
        <taxon>Planococcus</taxon>
    </lineage>
</organism>
<reference evidence="1 2" key="1">
    <citation type="journal article" date="2012" name="J. Bacteriol.">
        <title>Genome Sequence of the Antarctic Psychrophile Bacterium Planococcus antarcticus DSM 14505.</title>
        <authorList>
            <person name="Margolles A."/>
            <person name="Gueimonde M."/>
            <person name="Sanchez B."/>
        </authorList>
    </citation>
    <scope>NUCLEOTIDE SEQUENCE [LARGE SCALE GENOMIC DNA]</scope>
    <source>
        <strain evidence="1 2">DSM 14505</strain>
    </source>
</reference>
<sequence>PELFTDLLIKAPKPEFIGFWGLCLCMKKMKKESVSAKVKSPQNNQQKGFFLWLHYRKYPLISIVRSNYQMMEVHFPQIPARSCSRNST</sequence>
<protein>
    <submittedName>
        <fullName evidence="1">Uncharacterized protein</fullName>
    </submittedName>
</protein>
<dbReference type="AlphaFoldDB" id="A0AA87IHD5"/>
<dbReference type="Proteomes" id="UP000004725">
    <property type="component" value="Unassembled WGS sequence"/>
</dbReference>
<proteinExistence type="predicted"/>
<accession>A0AA87IHD5</accession>
<feature type="non-terminal residue" evidence="1">
    <location>
        <position position="1"/>
    </location>
</feature>
<comment type="caution">
    <text evidence="1">The sequence shown here is derived from an EMBL/GenBank/DDBJ whole genome shotgun (WGS) entry which is preliminary data.</text>
</comment>
<dbReference type="EMBL" id="AJYB01000100">
    <property type="protein sequence ID" value="EIM05028.1"/>
    <property type="molecule type" value="Genomic_DNA"/>
</dbReference>
<gene>
    <name evidence="1" type="ORF">A1A1_18322</name>
</gene>
<evidence type="ECO:0000313" key="2">
    <source>
        <dbReference type="Proteomes" id="UP000004725"/>
    </source>
</evidence>
<name>A0AA87IHD5_9BACL</name>
<evidence type="ECO:0000313" key="1">
    <source>
        <dbReference type="EMBL" id="EIM05028.1"/>
    </source>
</evidence>